<keyword evidence="3" id="KW-1185">Reference proteome</keyword>
<organism evidence="2 3">
    <name type="scientific">Hypholoma sublateritium (strain FD-334 SS-4)</name>
    <dbReference type="NCBI Taxonomy" id="945553"/>
    <lineage>
        <taxon>Eukaryota</taxon>
        <taxon>Fungi</taxon>
        <taxon>Dikarya</taxon>
        <taxon>Basidiomycota</taxon>
        <taxon>Agaricomycotina</taxon>
        <taxon>Agaricomycetes</taxon>
        <taxon>Agaricomycetidae</taxon>
        <taxon>Agaricales</taxon>
        <taxon>Agaricineae</taxon>
        <taxon>Strophariaceae</taxon>
        <taxon>Hypholoma</taxon>
    </lineage>
</organism>
<dbReference type="Proteomes" id="UP000054270">
    <property type="component" value="Unassembled WGS sequence"/>
</dbReference>
<accession>A0A0D2NIZ2</accession>
<gene>
    <name evidence="2" type="ORF">HYPSUDRAFT_44848</name>
</gene>
<protein>
    <recommendedName>
        <fullName evidence="4">Secreted protein</fullName>
    </recommendedName>
</protein>
<sequence>MAVVALHVPLAALLAYLRAMQLTPQTSRVHYRYLAPPLHFVCVCSQHRAVRISPLSTYVITSLPLNVAPRSPTTSCARWYSLSIAE</sequence>
<feature type="signal peptide" evidence="1">
    <location>
        <begin position="1"/>
        <end position="19"/>
    </location>
</feature>
<proteinExistence type="predicted"/>
<name>A0A0D2NIZ2_HYPSF</name>
<reference evidence="3" key="1">
    <citation type="submission" date="2014-04" db="EMBL/GenBank/DDBJ databases">
        <title>Evolutionary Origins and Diversification of the Mycorrhizal Mutualists.</title>
        <authorList>
            <consortium name="DOE Joint Genome Institute"/>
            <consortium name="Mycorrhizal Genomics Consortium"/>
            <person name="Kohler A."/>
            <person name="Kuo A."/>
            <person name="Nagy L.G."/>
            <person name="Floudas D."/>
            <person name="Copeland A."/>
            <person name="Barry K.W."/>
            <person name="Cichocki N."/>
            <person name="Veneault-Fourrey C."/>
            <person name="LaButti K."/>
            <person name="Lindquist E.A."/>
            <person name="Lipzen A."/>
            <person name="Lundell T."/>
            <person name="Morin E."/>
            <person name="Murat C."/>
            <person name="Riley R."/>
            <person name="Ohm R."/>
            <person name="Sun H."/>
            <person name="Tunlid A."/>
            <person name="Henrissat B."/>
            <person name="Grigoriev I.V."/>
            <person name="Hibbett D.S."/>
            <person name="Martin F."/>
        </authorList>
    </citation>
    <scope>NUCLEOTIDE SEQUENCE [LARGE SCALE GENOMIC DNA]</scope>
    <source>
        <strain evidence="3">FD-334 SS-4</strain>
    </source>
</reference>
<evidence type="ECO:0000313" key="3">
    <source>
        <dbReference type="Proteomes" id="UP000054270"/>
    </source>
</evidence>
<evidence type="ECO:0000256" key="1">
    <source>
        <dbReference type="SAM" id="SignalP"/>
    </source>
</evidence>
<feature type="chain" id="PRO_5002259740" description="Secreted protein" evidence="1">
    <location>
        <begin position="20"/>
        <end position="86"/>
    </location>
</feature>
<evidence type="ECO:0000313" key="2">
    <source>
        <dbReference type="EMBL" id="KJA18849.1"/>
    </source>
</evidence>
<dbReference type="AlphaFoldDB" id="A0A0D2NIZ2"/>
<evidence type="ECO:0008006" key="4">
    <source>
        <dbReference type="Google" id="ProtNLM"/>
    </source>
</evidence>
<dbReference type="EMBL" id="KN817584">
    <property type="protein sequence ID" value="KJA18849.1"/>
    <property type="molecule type" value="Genomic_DNA"/>
</dbReference>
<keyword evidence="1" id="KW-0732">Signal</keyword>